<dbReference type="Proteomes" id="UP000800235">
    <property type="component" value="Unassembled WGS sequence"/>
</dbReference>
<dbReference type="EMBL" id="MU007053">
    <property type="protein sequence ID" value="KAF2428696.1"/>
    <property type="molecule type" value="Genomic_DNA"/>
</dbReference>
<reference evidence="1" key="1">
    <citation type="journal article" date="2020" name="Stud. Mycol.">
        <title>101 Dothideomycetes genomes: a test case for predicting lifestyles and emergence of pathogens.</title>
        <authorList>
            <person name="Haridas S."/>
            <person name="Albert R."/>
            <person name="Binder M."/>
            <person name="Bloem J."/>
            <person name="Labutti K."/>
            <person name="Salamov A."/>
            <person name="Andreopoulos B."/>
            <person name="Baker S."/>
            <person name="Barry K."/>
            <person name="Bills G."/>
            <person name="Bluhm B."/>
            <person name="Cannon C."/>
            <person name="Castanera R."/>
            <person name="Culley D."/>
            <person name="Daum C."/>
            <person name="Ezra D."/>
            <person name="Gonzalez J."/>
            <person name="Henrissat B."/>
            <person name="Kuo A."/>
            <person name="Liang C."/>
            <person name="Lipzen A."/>
            <person name="Lutzoni F."/>
            <person name="Magnuson J."/>
            <person name="Mondo S."/>
            <person name="Nolan M."/>
            <person name="Ohm R."/>
            <person name="Pangilinan J."/>
            <person name="Park H.-J."/>
            <person name="Ramirez L."/>
            <person name="Alfaro M."/>
            <person name="Sun H."/>
            <person name="Tritt A."/>
            <person name="Yoshinaga Y."/>
            <person name="Zwiers L.-H."/>
            <person name="Turgeon B."/>
            <person name="Goodwin S."/>
            <person name="Spatafora J."/>
            <person name="Crous P."/>
            <person name="Grigoriev I."/>
        </authorList>
    </citation>
    <scope>NUCLEOTIDE SEQUENCE</scope>
    <source>
        <strain evidence="1">CBS 130266</strain>
    </source>
</reference>
<accession>A0A9P4NNZ6</accession>
<organism evidence="1 2">
    <name type="scientific">Tothia fuscella</name>
    <dbReference type="NCBI Taxonomy" id="1048955"/>
    <lineage>
        <taxon>Eukaryota</taxon>
        <taxon>Fungi</taxon>
        <taxon>Dikarya</taxon>
        <taxon>Ascomycota</taxon>
        <taxon>Pezizomycotina</taxon>
        <taxon>Dothideomycetes</taxon>
        <taxon>Pleosporomycetidae</taxon>
        <taxon>Venturiales</taxon>
        <taxon>Cylindrosympodiaceae</taxon>
        <taxon>Tothia</taxon>
    </lineage>
</organism>
<keyword evidence="2" id="KW-1185">Reference proteome</keyword>
<proteinExistence type="predicted"/>
<evidence type="ECO:0000313" key="1">
    <source>
        <dbReference type="EMBL" id="KAF2428696.1"/>
    </source>
</evidence>
<evidence type="ECO:0000313" key="2">
    <source>
        <dbReference type="Proteomes" id="UP000800235"/>
    </source>
</evidence>
<comment type="caution">
    <text evidence="1">The sequence shown here is derived from an EMBL/GenBank/DDBJ whole genome shotgun (WGS) entry which is preliminary data.</text>
</comment>
<gene>
    <name evidence="1" type="ORF">EJ08DRAFT_315950</name>
</gene>
<protein>
    <submittedName>
        <fullName evidence="1">Uncharacterized protein</fullName>
    </submittedName>
</protein>
<dbReference type="AlphaFoldDB" id="A0A9P4NNZ6"/>
<sequence>MCIMTLLMVIMRSTSGLRLQVGWVLLLLLYTHLYKPPFSPFLSFVLLSLVVRDLLYNYLSSIHGVYDVVVFGREYGLEGEVQFDF</sequence>
<name>A0A9P4NNZ6_9PEZI</name>